<dbReference type="Proteomes" id="UP001138500">
    <property type="component" value="Unassembled WGS sequence"/>
</dbReference>
<reference evidence="2 3" key="2">
    <citation type="journal article" date="2021" name="Curr. Genet.">
        <title>Genetic response to nitrogen starvation in the aggressive Eucalyptus foliar pathogen Teratosphaeria destructans.</title>
        <authorList>
            <person name="Havenga M."/>
            <person name="Wingfield B.D."/>
            <person name="Wingfield M.J."/>
            <person name="Dreyer L.L."/>
            <person name="Roets F."/>
            <person name="Aylward J."/>
        </authorList>
    </citation>
    <scope>NUCLEOTIDE SEQUENCE [LARGE SCALE GENOMIC DNA]</scope>
    <source>
        <strain evidence="2">CMW44962</strain>
    </source>
</reference>
<feature type="region of interest" description="Disordered" evidence="1">
    <location>
        <begin position="51"/>
        <end position="104"/>
    </location>
</feature>
<organism evidence="2 3">
    <name type="scientific">Teratosphaeria destructans</name>
    <dbReference type="NCBI Taxonomy" id="418781"/>
    <lineage>
        <taxon>Eukaryota</taxon>
        <taxon>Fungi</taxon>
        <taxon>Dikarya</taxon>
        <taxon>Ascomycota</taxon>
        <taxon>Pezizomycotina</taxon>
        <taxon>Dothideomycetes</taxon>
        <taxon>Dothideomycetidae</taxon>
        <taxon>Mycosphaerellales</taxon>
        <taxon>Teratosphaeriaceae</taxon>
        <taxon>Teratosphaeria</taxon>
    </lineage>
</organism>
<gene>
    <name evidence="2" type="ORF">Tdes44962_MAKER02389</name>
</gene>
<evidence type="ECO:0000313" key="2">
    <source>
        <dbReference type="EMBL" id="KAH9828471.1"/>
    </source>
</evidence>
<keyword evidence="3" id="KW-1185">Reference proteome</keyword>
<accession>A0A9W7W383</accession>
<dbReference type="EMBL" id="RIBY02001556">
    <property type="protein sequence ID" value="KAH9828471.1"/>
    <property type="molecule type" value="Genomic_DNA"/>
</dbReference>
<dbReference type="AlphaFoldDB" id="A0A9W7W383"/>
<evidence type="ECO:0000256" key="1">
    <source>
        <dbReference type="SAM" id="MobiDB-lite"/>
    </source>
</evidence>
<evidence type="ECO:0000313" key="3">
    <source>
        <dbReference type="Proteomes" id="UP001138500"/>
    </source>
</evidence>
<reference evidence="2 3" key="1">
    <citation type="journal article" date="2018" name="IMA Fungus">
        <title>IMA Genome-F 10: Nine draft genome sequences of Claviceps purpurea s.lat., including C. arundinis, C. humidiphila, and C. cf. spartinae, pseudomolecules for the pitch canker pathogen Fusarium circinatum, draft genome of Davidsoniella eucalypti, Grosmannia galeiformis, Quambalaria eucalypti, and Teratosphaeria destructans.</title>
        <authorList>
            <person name="Wingfield B.D."/>
            <person name="Liu M."/>
            <person name="Nguyen H.D."/>
            <person name="Lane F.A."/>
            <person name="Morgan S.W."/>
            <person name="De Vos L."/>
            <person name="Wilken P.M."/>
            <person name="Duong T.A."/>
            <person name="Aylward J."/>
            <person name="Coetzee M.P."/>
            <person name="Dadej K."/>
            <person name="De Beer Z.W."/>
            <person name="Findlay W."/>
            <person name="Havenga M."/>
            <person name="Kolarik M."/>
            <person name="Menzies J.G."/>
            <person name="Naidoo K."/>
            <person name="Pochopski O."/>
            <person name="Shoukouhi P."/>
            <person name="Santana Q.C."/>
            <person name="Seifert K.A."/>
            <person name="Soal N."/>
            <person name="Steenkamp E.T."/>
            <person name="Tatham C.T."/>
            <person name="van der Nest M.A."/>
            <person name="Wingfield M.J."/>
        </authorList>
    </citation>
    <scope>NUCLEOTIDE SEQUENCE [LARGE SCALE GENOMIC DNA]</scope>
    <source>
        <strain evidence="2">CMW44962</strain>
    </source>
</reference>
<name>A0A9W7W383_9PEZI</name>
<protein>
    <submittedName>
        <fullName evidence="2">Uncharacterized protein</fullName>
    </submittedName>
</protein>
<comment type="caution">
    <text evidence="2">The sequence shown here is derived from an EMBL/GenBank/DDBJ whole genome shotgun (WGS) entry which is preliminary data.</text>
</comment>
<proteinExistence type="predicted"/>
<sequence length="119" mass="13334">MDFTSGIIFDRNDSRENRILELAPSGVKQSESQRKRKMKLALPIQDSRRFAQIVPDGQMPRLAAEEARMSSERSMTGADLTTPKTSDQRASEEGLEDLPDMSAQTIDGVEALYDDDQEL</sequence>